<protein>
    <submittedName>
        <fullName evidence="3">Cell filamentation protein Fic</fullName>
    </submittedName>
</protein>
<dbReference type="Gene3D" id="1.10.3290.10">
    <property type="entry name" value="Fido-like domain"/>
    <property type="match status" value="1"/>
</dbReference>
<dbReference type="InterPro" id="IPR036597">
    <property type="entry name" value="Fido-like_dom_sf"/>
</dbReference>
<dbReference type="InParanoid" id="A0A6N7EX98"/>
<organism evidence="3 4">
    <name type="scientific">Ostreibacterium oceani</name>
    <dbReference type="NCBI Taxonomy" id="2654998"/>
    <lineage>
        <taxon>Bacteria</taxon>
        <taxon>Pseudomonadati</taxon>
        <taxon>Pseudomonadota</taxon>
        <taxon>Gammaproteobacteria</taxon>
        <taxon>Cardiobacteriales</taxon>
        <taxon>Ostreibacteriaceae</taxon>
        <taxon>Ostreibacterium</taxon>
    </lineage>
</organism>
<keyword evidence="4" id="KW-1185">Reference proteome</keyword>
<gene>
    <name evidence="3" type="ORF">GCU85_04695</name>
</gene>
<dbReference type="Pfam" id="PF02661">
    <property type="entry name" value="Fic"/>
    <property type="match status" value="1"/>
</dbReference>
<dbReference type="InterPro" id="IPR003812">
    <property type="entry name" value="Fido"/>
</dbReference>
<dbReference type="SUPFAM" id="SSF140931">
    <property type="entry name" value="Fic-like"/>
    <property type="match status" value="1"/>
</dbReference>
<evidence type="ECO:0000313" key="3">
    <source>
        <dbReference type="EMBL" id="MPV86029.1"/>
    </source>
</evidence>
<reference evidence="3 4" key="1">
    <citation type="submission" date="2019-10" db="EMBL/GenBank/DDBJ databases">
        <title>Cardiobacteriales fam. a chemoheterotrophic member of the order Cardiobacteriales, and proposal of Cardiobacteriales fam. nov.</title>
        <authorList>
            <person name="Wang C."/>
        </authorList>
    </citation>
    <scope>NUCLEOTIDE SEQUENCE [LARGE SCALE GENOMIC DNA]</scope>
    <source>
        <strain evidence="3 4">ML27</strain>
    </source>
</reference>
<dbReference type="RefSeq" id="WP_152809874.1">
    <property type="nucleotide sequence ID" value="NZ_WHNW01000004.1"/>
</dbReference>
<dbReference type="Proteomes" id="UP000471298">
    <property type="component" value="Unassembled WGS sequence"/>
</dbReference>
<evidence type="ECO:0000313" key="4">
    <source>
        <dbReference type="Proteomes" id="UP000471298"/>
    </source>
</evidence>
<dbReference type="PANTHER" id="PTHR13504">
    <property type="entry name" value="FIDO DOMAIN-CONTAINING PROTEIN DDB_G0283145"/>
    <property type="match status" value="1"/>
</dbReference>
<sequence length="217" mass="24906">MTKTEAISDVKKILSDLVYNMTSHEGNPITLSEVRKLLGGGEIDGHDVSDEQQVFRIKNGWEEMIRLVENNQFQPNKKTICYLHNIYAKEEALTWGEFRTRIVTIRGTEHMPPDADSLDILFDEMIDNYHHAIDKDDASYDVFLSCAMNQYFNDGNKRAGQFLMNGARLSLGLPAITIPAKRNSEYNQKMVQFYDSQDRTEMKTFLQSCRINAPVVD</sequence>
<accession>A0A6N7EX98</accession>
<evidence type="ECO:0000259" key="2">
    <source>
        <dbReference type="PROSITE" id="PS51459"/>
    </source>
</evidence>
<evidence type="ECO:0000256" key="1">
    <source>
        <dbReference type="PIRSR" id="PIRSR640198-3"/>
    </source>
</evidence>
<feature type="site" description="Important for autoinhibition of adenylyltransferase activity" evidence="1">
    <location>
        <position position="25"/>
    </location>
</feature>
<comment type="caution">
    <text evidence="3">The sequence shown here is derived from an EMBL/GenBank/DDBJ whole genome shotgun (WGS) entry which is preliminary data.</text>
</comment>
<dbReference type="PROSITE" id="PS51459">
    <property type="entry name" value="FIDO"/>
    <property type="match status" value="1"/>
</dbReference>
<dbReference type="PANTHER" id="PTHR13504:SF38">
    <property type="entry name" value="FIDO DOMAIN-CONTAINING PROTEIN"/>
    <property type="match status" value="1"/>
</dbReference>
<proteinExistence type="predicted"/>
<dbReference type="AlphaFoldDB" id="A0A6N7EX98"/>
<name>A0A6N7EX98_9GAMM</name>
<dbReference type="EMBL" id="WHNW01000004">
    <property type="protein sequence ID" value="MPV86029.1"/>
    <property type="molecule type" value="Genomic_DNA"/>
</dbReference>
<feature type="domain" description="Fido" evidence="2">
    <location>
        <begin position="75"/>
        <end position="208"/>
    </location>
</feature>
<dbReference type="InterPro" id="IPR040198">
    <property type="entry name" value="Fido_containing"/>
</dbReference>